<dbReference type="PRINTS" id="PR00959">
    <property type="entry name" value="MEVGALKINASE"/>
</dbReference>
<evidence type="ECO:0000256" key="4">
    <source>
        <dbReference type="ARBA" id="ARBA00022777"/>
    </source>
</evidence>
<dbReference type="Gene3D" id="3.30.230.10">
    <property type="match status" value="1"/>
</dbReference>
<dbReference type="GO" id="GO:0004335">
    <property type="term" value="F:galactokinase activity"/>
    <property type="evidence" value="ECO:0007669"/>
    <property type="project" value="InterPro"/>
</dbReference>
<proteinExistence type="inferred from homology"/>
<dbReference type="InterPro" id="IPR006204">
    <property type="entry name" value="GHMP_kinase_N_dom"/>
</dbReference>
<protein>
    <recommendedName>
        <fullName evidence="10">Galactokinase</fullName>
    </recommendedName>
</protein>
<sequence length="391" mass="41658">MDYLLEGFDDSGELRIFSAPGRTELAGNHTDHNRGWVLAGAVHLDALAAVAPRSDSRVILQSAGYRGSFRVNLSDLEPRPGEAGKLEGLVRGVAAEFSRRGLGYGGFEGRIHSLIPAGSGLSSSAALEVLLGTVLSGLYNGGSVPGIELAKIGQAAENKYFYKPCGLMDQTACASGGITAIDFSDPEDPRVNRMDFSFSDHGYILCVVNTGGSHADLTEDYAACPGEMFAVARALSRRSASEIREEELLSAIPDLRSSCGDRAILRTLHFINENRRVLDMTRAVGEGNIADYISGMKASGDSSWRLLQNCYSPGNPSQQGIPLALELAKLAVEDDSAFRVHGGGFAGTIQGLVKNDAFGPFTESMEQVFGKGAVIPLQIRPRGCIELTPEE</sequence>
<dbReference type="InterPro" id="IPR006203">
    <property type="entry name" value="GHMP_knse_ATP-bd_CS"/>
</dbReference>
<dbReference type="PANTHER" id="PTHR10457:SF7">
    <property type="entry name" value="GALACTOKINASE-RELATED"/>
    <property type="match status" value="1"/>
</dbReference>
<evidence type="ECO:0000256" key="5">
    <source>
        <dbReference type="ARBA" id="ARBA00022840"/>
    </source>
</evidence>
<organism evidence="8 9">
    <name type="scientific">Marispirochaeta aestuarii</name>
    <dbReference type="NCBI Taxonomy" id="1963862"/>
    <lineage>
        <taxon>Bacteria</taxon>
        <taxon>Pseudomonadati</taxon>
        <taxon>Spirochaetota</taxon>
        <taxon>Spirochaetia</taxon>
        <taxon>Spirochaetales</taxon>
        <taxon>Spirochaetaceae</taxon>
        <taxon>Marispirochaeta</taxon>
    </lineage>
</organism>
<dbReference type="SUPFAM" id="SSF54211">
    <property type="entry name" value="Ribosomal protein S5 domain 2-like"/>
    <property type="match status" value="1"/>
</dbReference>
<name>A0A1Y1RYX4_9SPIO</name>
<dbReference type="OrthoDB" id="250531at2"/>
<dbReference type="Gene3D" id="3.30.70.890">
    <property type="entry name" value="GHMP kinase, C-terminal domain"/>
    <property type="match status" value="1"/>
</dbReference>
<dbReference type="GO" id="GO:0005829">
    <property type="term" value="C:cytosol"/>
    <property type="evidence" value="ECO:0007669"/>
    <property type="project" value="TreeGrafter"/>
</dbReference>
<dbReference type="InterPro" id="IPR020568">
    <property type="entry name" value="Ribosomal_Su5_D2-typ_SF"/>
</dbReference>
<dbReference type="EMBL" id="MWQY01000010">
    <property type="protein sequence ID" value="ORC35056.1"/>
    <property type="molecule type" value="Genomic_DNA"/>
</dbReference>
<dbReference type="Proteomes" id="UP000192343">
    <property type="component" value="Unassembled WGS sequence"/>
</dbReference>
<keyword evidence="9" id="KW-1185">Reference proteome</keyword>
<dbReference type="InterPro" id="IPR000705">
    <property type="entry name" value="Galactokinase"/>
</dbReference>
<dbReference type="AlphaFoldDB" id="A0A1Y1RYX4"/>
<dbReference type="PRINTS" id="PR00473">
    <property type="entry name" value="GALCTOKINASE"/>
</dbReference>
<evidence type="ECO:0000313" key="9">
    <source>
        <dbReference type="Proteomes" id="UP000192343"/>
    </source>
</evidence>
<dbReference type="SUPFAM" id="SSF55060">
    <property type="entry name" value="GHMP Kinase, C-terminal domain"/>
    <property type="match status" value="1"/>
</dbReference>
<accession>A0A1Y1RYX4</accession>
<evidence type="ECO:0000259" key="7">
    <source>
        <dbReference type="Pfam" id="PF10509"/>
    </source>
</evidence>
<evidence type="ECO:0008006" key="10">
    <source>
        <dbReference type="Google" id="ProtNLM"/>
    </source>
</evidence>
<evidence type="ECO:0000313" key="8">
    <source>
        <dbReference type="EMBL" id="ORC35056.1"/>
    </source>
</evidence>
<keyword evidence="4" id="KW-0418">Kinase</keyword>
<reference evidence="8 9" key="1">
    <citation type="submission" date="2017-03" db="EMBL/GenBank/DDBJ databases">
        <title>Draft Genome sequence of Marispirochaeta sp. strain JC444.</title>
        <authorList>
            <person name="Shivani Y."/>
            <person name="Subhash Y."/>
            <person name="Sasikala C."/>
            <person name="Ramana C."/>
        </authorList>
    </citation>
    <scope>NUCLEOTIDE SEQUENCE [LARGE SCALE GENOMIC DNA]</scope>
    <source>
        <strain evidence="8 9">JC444</strain>
    </source>
</reference>
<dbReference type="InterPro" id="IPR014721">
    <property type="entry name" value="Ribsml_uS5_D2-typ_fold_subgr"/>
</dbReference>
<comment type="caution">
    <text evidence="8">The sequence shown here is derived from an EMBL/GenBank/DDBJ whole genome shotgun (WGS) entry which is preliminary data.</text>
</comment>
<feature type="domain" description="Galactokinase N-terminal" evidence="7">
    <location>
        <begin position="8"/>
        <end position="52"/>
    </location>
</feature>
<keyword evidence="5" id="KW-0067">ATP-binding</keyword>
<dbReference type="InterPro" id="IPR036554">
    <property type="entry name" value="GHMP_kinase_C_sf"/>
</dbReference>
<dbReference type="PANTHER" id="PTHR10457">
    <property type="entry name" value="MEVALONATE KINASE/GALACTOKINASE"/>
    <property type="match status" value="1"/>
</dbReference>
<dbReference type="InterPro" id="IPR006206">
    <property type="entry name" value="Mevalonate/galactokinase"/>
</dbReference>
<evidence type="ECO:0000256" key="3">
    <source>
        <dbReference type="ARBA" id="ARBA00022741"/>
    </source>
</evidence>
<dbReference type="PIRSF" id="PIRSF000530">
    <property type="entry name" value="Galactokinase"/>
    <property type="match status" value="1"/>
</dbReference>
<dbReference type="Pfam" id="PF00288">
    <property type="entry name" value="GHMP_kinases_N"/>
    <property type="match status" value="1"/>
</dbReference>
<evidence type="ECO:0000259" key="6">
    <source>
        <dbReference type="Pfam" id="PF00288"/>
    </source>
</evidence>
<dbReference type="PROSITE" id="PS00627">
    <property type="entry name" value="GHMP_KINASES_ATP"/>
    <property type="match status" value="1"/>
</dbReference>
<dbReference type="GO" id="GO:0006012">
    <property type="term" value="P:galactose metabolic process"/>
    <property type="evidence" value="ECO:0007669"/>
    <property type="project" value="InterPro"/>
</dbReference>
<dbReference type="STRING" id="1963862.B4O97_09975"/>
<keyword evidence="2" id="KW-0808">Transferase</keyword>
<comment type="similarity">
    <text evidence="1">Belongs to the GHMP kinase family. GalK subfamily.</text>
</comment>
<feature type="domain" description="GHMP kinase N-terminal" evidence="6">
    <location>
        <begin position="90"/>
        <end position="177"/>
    </location>
</feature>
<gene>
    <name evidence="8" type="ORF">B4O97_09975</name>
</gene>
<dbReference type="InterPro" id="IPR019539">
    <property type="entry name" value="GalKase_N"/>
</dbReference>
<dbReference type="GO" id="GO:0005524">
    <property type="term" value="F:ATP binding"/>
    <property type="evidence" value="ECO:0007669"/>
    <property type="project" value="UniProtKB-KW"/>
</dbReference>
<keyword evidence="3" id="KW-0547">Nucleotide-binding</keyword>
<evidence type="ECO:0000256" key="2">
    <source>
        <dbReference type="ARBA" id="ARBA00022679"/>
    </source>
</evidence>
<evidence type="ECO:0000256" key="1">
    <source>
        <dbReference type="ARBA" id="ARBA00006566"/>
    </source>
</evidence>
<dbReference type="Pfam" id="PF10509">
    <property type="entry name" value="GalKase_gal_bdg"/>
    <property type="match status" value="1"/>
</dbReference>